<dbReference type="AlphaFoldDB" id="I0YRX8"/>
<keyword evidence="14" id="KW-1185">Reference proteome</keyword>
<dbReference type="GO" id="GO:0005524">
    <property type="term" value="F:ATP binding"/>
    <property type="evidence" value="ECO:0007669"/>
    <property type="project" value="UniProtKB-UniRule"/>
</dbReference>
<sequence length="677" mass="73054">MKLTLNLLRWIPCFGATKVLEDSCTLGYPETKTGYSPDQGTSKRTAPLVEIDSTDDEMERIPQKEEVGSEETLPEEHVQAPGTGEGAADFIAGMFPAEEQASAPCSDSEKTAQLEADLVAAKEESADKAEEIAKLRTQVSTAEADNVRLAGYMADLSAALEDKEAARKLVESRSVDLQQKLTAAEREISQLKANLPAQAQRMSPEAMLISVVKSSVPIPTHLKRIKDLEQELRRQAEKAEATLEAKEKELQRAKSLFHMPAGTLVSFPEDGAQLGSGGMGTVSAVTVSFAAAAKVPHDDKAREDLCNEAAAYTAIGPRDNIARPIAWVYAPEVDKDVLLVELAAGSLHGLIRDEPLLERSLLLYTLGQVLAAVVQVHGAKWLHRDIKPANFLYFDDGIIKLADFGCATQIGSQSLARWKGTFGFMTPATVLGEARGSKLDDIRALAATMYHLLTGRDLYDDLAAQYDALDASVKAELEEYVRAKKICTEVHKGLLVAAAEFKEHIGLKQVVPLLRDLPQKLLEAVLSGIKQPHNTSLAEIEAALEEAQEAWADDASCFEEPGCSESDRWDQSPCASAASRSIDPWGLFADGSLCMEEPNLSGCGAEEAAEGKLGSCGDAEIIFGDDGARCEDDTAADIILFDDTDDCTPATCAAKEGSSAPENACSVVDDPYRRYYE</sequence>
<dbReference type="Pfam" id="PF00069">
    <property type="entry name" value="Pkinase"/>
    <property type="match status" value="1"/>
</dbReference>
<dbReference type="Gene3D" id="1.10.510.10">
    <property type="entry name" value="Transferase(Phosphotransferase) domain 1"/>
    <property type="match status" value="1"/>
</dbReference>
<organism evidence="13 14">
    <name type="scientific">Coccomyxa subellipsoidea (strain C-169)</name>
    <name type="common">Green microalga</name>
    <dbReference type="NCBI Taxonomy" id="574566"/>
    <lineage>
        <taxon>Eukaryota</taxon>
        <taxon>Viridiplantae</taxon>
        <taxon>Chlorophyta</taxon>
        <taxon>core chlorophytes</taxon>
        <taxon>Trebouxiophyceae</taxon>
        <taxon>Trebouxiophyceae incertae sedis</taxon>
        <taxon>Coccomyxaceae</taxon>
        <taxon>Coccomyxa</taxon>
        <taxon>Coccomyxa subellipsoidea</taxon>
    </lineage>
</organism>
<dbReference type="InterPro" id="IPR000719">
    <property type="entry name" value="Prot_kinase_dom"/>
</dbReference>
<evidence type="ECO:0000259" key="12">
    <source>
        <dbReference type="PROSITE" id="PS50011"/>
    </source>
</evidence>
<dbReference type="eggNOG" id="KOG0198">
    <property type="taxonomic scope" value="Eukaryota"/>
</dbReference>
<evidence type="ECO:0000256" key="11">
    <source>
        <dbReference type="SAM" id="SignalP"/>
    </source>
</evidence>
<comment type="similarity">
    <text evidence="1">Belongs to the protein kinase superfamily. STE Ser/Thr protein kinase family. MAP kinase kinase kinase subfamily.</text>
</comment>
<keyword evidence="3" id="KW-0808">Transferase</keyword>
<evidence type="ECO:0000313" key="13">
    <source>
        <dbReference type="EMBL" id="EIE21147.1"/>
    </source>
</evidence>
<keyword evidence="4 9" id="KW-0547">Nucleotide-binding</keyword>
<dbReference type="EMBL" id="AGSI01000013">
    <property type="protein sequence ID" value="EIE21147.1"/>
    <property type="molecule type" value="Genomic_DNA"/>
</dbReference>
<dbReference type="Proteomes" id="UP000007264">
    <property type="component" value="Unassembled WGS sequence"/>
</dbReference>
<dbReference type="EC" id="2.7.11.25" evidence="2"/>
<evidence type="ECO:0000256" key="5">
    <source>
        <dbReference type="ARBA" id="ARBA00022777"/>
    </source>
</evidence>
<dbReference type="OrthoDB" id="8693905at2759"/>
<dbReference type="GO" id="GO:0004709">
    <property type="term" value="F:MAP kinase kinase kinase activity"/>
    <property type="evidence" value="ECO:0007669"/>
    <property type="project" value="UniProtKB-EC"/>
</dbReference>
<comment type="catalytic activity">
    <reaction evidence="8">
        <text>L-seryl-[protein] + ATP = O-phospho-L-seryl-[protein] + ADP + H(+)</text>
        <dbReference type="Rhea" id="RHEA:17989"/>
        <dbReference type="Rhea" id="RHEA-COMP:9863"/>
        <dbReference type="Rhea" id="RHEA-COMP:11604"/>
        <dbReference type="ChEBI" id="CHEBI:15378"/>
        <dbReference type="ChEBI" id="CHEBI:29999"/>
        <dbReference type="ChEBI" id="CHEBI:30616"/>
        <dbReference type="ChEBI" id="CHEBI:83421"/>
        <dbReference type="ChEBI" id="CHEBI:456216"/>
        <dbReference type="EC" id="2.7.11.25"/>
    </reaction>
</comment>
<dbReference type="InterPro" id="IPR050538">
    <property type="entry name" value="MAP_kinase_kinase_kinase"/>
</dbReference>
<dbReference type="KEGG" id="csl:COCSUDRAFT_57064"/>
<accession>I0YRX8</accession>
<evidence type="ECO:0000256" key="2">
    <source>
        <dbReference type="ARBA" id="ARBA00012406"/>
    </source>
</evidence>
<keyword evidence="6 9" id="KW-0067">ATP-binding</keyword>
<keyword evidence="10" id="KW-0175">Coiled coil</keyword>
<comment type="catalytic activity">
    <reaction evidence="7">
        <text>L-threonyl-[protein] + ATP = O-phospho-L-threonyl-[protein] + ADP + H(+)</text>
        <dbReference type="Rhea" id="RHEA:46608"/>
        <dbReference type="Rhea" id="RHEA-COMP:11060"/>
        <dbReference type="Rhea" id="RHEA-COMP:11605"/>
        <dbReference type="ChEBI" id="CHEBI:15378"/>
        <dbReference type="ChEBI" id="CHEBI:30013"/>
        <dbReference type="ChEBI" id="CHEBI:30616"/>
        <dbReference type="ChEBI" id="CHEBI:61977"/>
        <dbReference type="ChEBI" id="CHEBI:456216"/>
        <dbReference type="EC" id="2.7.11.25"/>
    </reaction>
</comment>
<dbReference type="SUPFAM" id="SSF56112">
    <property type="entry name" value="Protein kinase-like (PK-like)"/>
    <property type="match status" value="1"/>
</dbReference>
<evidence type="ECO:0000256" key="10">
    <source>
        <dbReference type="SAM" id="Coils"/>
    </source>
</evidence>
<feature type="domain" description="Protein kinase" evidence="12">
    <location>
        <begin position="268"/>
        <end position="544"/>
    </location>
</feature>
<dbReference type="GeneID" id="17039129"/>
<evidence type="ECO:0000256" key="7">
    <source>
        <dbReference type="ARBA" id="ARBA00047559"/>
    </source>
</evidence>
<evidence type="ECO:0000256" key="8">
    <source>
        <dbReference type="ARBA" id="ARBA00048329"/>
    </source>
</evidence>
<name>I0YRX8_COCSC</name>
<dbReference type="InterPro" id="IPR017441">
    <property type="entry name" value="Protein_kinase_ATP_BS"/>
</dbReference>
<dbReference type="RefSeq" id="XP_005645691.1">
    <property type="nucleotide sequence ID" value="XM_005645634.1"/>
</dbReference>
<evidence type="ECO:0000256" key="6">
    <source>
        <dbReference type="ARBA" id="ARBA00022840"/>
    </source>
</evidence>
<evidence type="ECO:0000313" key="14">
    <source>
        <dbReference type="Proteomes" id="UP000007264"/>
    </source>
</evidence>
<feature type="coiled-coil region" evidence="10">
    <location>
        <begin position="111"/>
        <end position="256"/>
    </location>
</feature>
<gene>
    <name evidence="13" type="ORF">COCSUDRAFT_57064</name>
</gene>
<dbReference type="PANTHER" id="PTHR48016:SF56">
    <property type="entry name" value="MAPKK KINASE"/>
    <property type="match status" value="1"/>
</dbReference>
<evidence type="ECO:0000256" key="4">
    <source>
        <dbReference type="ARBA" id="ARBA00022741"/>
    </source>
</evidence>
<keyword evidence="11" id="KW-0732">Signal</keyword>
<dbReference type="PROSITE" id="PS50011">
    <property type="entry name" value="PROTEIN_KINASE_DOM"/>
    <property type="match status" value="1"/>
</dbReference>
<dbReference type="STRING" id="574566.I0YRX8"/>
<proteinExistence type="inferred from homology"/>
<dbReference type="SMART" id="SM00220">
    <property type="entry name" value="S_TKc"/>
    <property type="match status" value="1"/>
</dbReference>
<protein>
    <recommendedName>
        <fullName evidence="2">mitogen-activated protein kinase kinase kinase</fullName>
        <ecNumber evidence="2">2.7.11.25</ecNumber>
    </recommendedName>
</protein>
<evidence type="ECO:0000256" key="9">
    <source>
        <dbReference type="PROSITE-ProRule" id="PRU10141"/>
    </source>
</evidence>
<feature type="signal peptide" evidence="11">
    <location>
        <begin position="1"/>
        <end position="15"/>
    </location>
</feature>
<feature type="binding site" evidence="9">
    <location>
        <position position="294"/>
    </location>
    <ligand>
        <name>ATP</name>
        <dbReference type="ChEBI" id="CHEBI:30616"/>
    </ligand>
</feature>
<reference evidence="13 14" key="1">
    <citation type="journal article" date="2012" name="Genome Biol.">
        <title>The genome of the polar eukaryotic microalga coccomyxa subellipsoidea reveals traits of cold adaptation.</title>
        <authorList>
            <person name="Blanc G."/>
            <person name="Agarkova I."/>
            <person name="Grimwood J."/>
            <person name="Kuo A."/>
            <person name="Brueggeman A."/>
            <person name="Dunigan D."/>
            <person name="Gurnon J."/>
            <person name="Ladunga I."/>
            <person name="Lindquist E."/>
            <person name="Lucas S."/>
            <person name="Pangilinan J."/>
            <person name="Proschold T."/>
            <person name="Salamov A."/>
            <person name="Schmutz J."/>
            <person name="Weeks D."/>
            <person name="Yamada T."/>
            <person name="Claverie J.M."/>
            <person name="Grigoriev I."/>
            <person name="Van Etten J."/>
            <person name="Lomsadze A."/>
            <person name="Borodovsky M."/>
        </authorList>
    </citation>
    <scope>NUCLEOTIDE SEQUENCE [LARGE SCALE GENOMIC DNA]</scope>
    <source>
        <strain evidence="13 14">C-169</strain>
    </source>
</reference>
<dbReference type="PANTHER" id="PTHR48016">
    <property type="entry name" value="MAP KINASE KINASE KINASE SSK2-RELATED-RELATED"/>
    <property type="match status" value="1"/>
</dbReference>
<keyword evidence="5" id="KW-0418">Kinase</keyword>
<evidence type="ECO:0000256" key="3">
    <source>
        <dbReference type="ARBA" id="ARBA00022679"/>
    </source>
</evidence>
<feature type="chain" id="PRO_5012858949" description="mitogen-activated protein kinase kinase kinase" evidence="11">
    <location>
        <begin position="16"/>
        <end position="677"/>
    </location>
</feature>
<dbReference type="PROSITE" id="PS00107">
    <property type="entry name" value="PROTEIN_KINASE_ATP"/>
    <property type="match status" value="1"/>
</dbReference>
<evidence type="ECO:0000256" key="1">
    <source>
        <dbReference type="ARBA" id="ARBA00006529"/>
    </source>
</evidence>
<dbReference type="InterPro" id="IPR011009">
    <property type="entry name" value="Kinase-like_dom_sf"/>
</dbReference>
<comment type="caution">
    <text evidence="13">The sequence shown here is derived from an EMBL/GenBank/DDBJ whole genome shotgun (WGS) entry which is preliminary data.</text>
</comment>